<keyword evidence="1" id="KW-0472">Membrane</keyword>
<reference evidence="3 4" key="1">
    <citation type="submission" date="2020-03" db="EMBL/GenBank/DDBJ databases">
        <title>Genomic Encyclopedia of Type Strains, Phase IV (KMG-IV): sequencing the most valuable type-strain genomes for metagenomic binning, comparative biology and taxonomic classification.</title>
        <authorList>
            <person name="Goeker M."/>
        </authorList>
    </citation>
    <scope>NUCLEOTIDE SEQUENCE [LARGE SCALE GENOMIC DNA]</scope>
    <source>
        <strain evidence="3 4">DSM 4733</strain>
    </source>
</reference>
<proteinExistence type="predicted"/>
<comment type="caution">
    <text evidence="3">The sequence shown here is derived from an EMBL/GenBank/DDBJ whole genome shotgun (WGS) entry which is preliminary data.</text>
</comment>
<keyword evidence="1" id="KW-1133">Transmembrane helix</keyword>
<feature type="domain" description="TadE-like" evidence="2">
    <location>
        <begin position="25"/>
        <end position="67"/>
    </location>
</feature>
<keyword evidence="1" id="KW-0812">Transmembrane</keyword>
<dbReference type="AlphaFoldDB" id="A0A7X5UYQ8"/>
<dbReference type="InterPro" id="IPR012495">
    <property type="entry name" value="TadE-like_dom"/>
</dbReference>
<evidence type="ECO:0000313" key="3">
    <source>
        <dbReference type="EMBL" id="NIJ64360.1"/>
    </source>
</evidence>
<evidence type="ECO:0000259" key="2">
    <source>
        <dbReference type="Pfam" id="PF07811"/>
    </source>
</evidence>
<gene>
    <name evidence="3" type="ORF">FHR20_001291</name>
</gene>
<protein>
    <submittedName>
        <fullName evidence="3">Flp pilus assembly protein TadG</fullName>
    </submittedName>
</protein>
<evidence type="ECO:0000313" key="4">
    <source>
        <dbReference type="Proteomes" id="UP000564677"/>
    </source>
</evidence>
<dbReference type="RefSeq" id="WP_167298727.1">
    <property type="nucleotide sequence ID" value="NZ_CP170557.1"/>
</dbReference>
<evidence type="ECO:0000256" key="1">
    <source>
        <dbReference type="SAM" id="Phobius"/>
    </source>
</evidence>
<dbReference type="Proteomes" id="UP000564677">
    <property type="component" value="Unassembled WGS sequence"/>
</dbReference>
<name>A0A7X5UYQ8_9SPHN</name>
<dbReference type="Pfam" id="PF07811">
    <property type="entry name" value="TadE"/>
    <property type="match status" value="1"/>
</dbReference>
<feature type="transmembrane region" description="Helical" evidence="1">
    <location>
        <begin position="31"/>
        <end position="53"/>
    </location>
</feature>
<sequence length="149" mass="16003">MCSRSPSLAEKPLRAGRGLWRERRGAAAIEMAFSLPILLMLICGIVTYGGWFLCANSVQQAANEAARAAVGGLDPNERAALARTALDANLRKTGTLKPERMDTLIDDDGRTLTVHLSYDASNDPLLSIKLVPLPSKVIERSSTVTLTAP</sequence>
<dbReference type="EMBL" id="JAASQV010000001">
    <property type="protein sequence ID" value="NIJ64360.1"/>
    <property type="molecule type" value="Genomic_DNA"/>
</dbReference>
<organism evidence="3 4">
    <name type="scientific">Sphingomonas leidyi</name>
    <dbReference type="NCBI Taxonomy" id="68569"/>
    <lineage>
        <taxon>Bacteria</taxon>
        <taxon>Pseudomonadati</taxon>
        <taxon>Pseudomonadota</taxon>
        <taxon>Alphaproteobacteria</taxon>
        <taxon>Sphingomonadales</taxon>
        <taxon>Sphingomonadaceae</taxon>
        <taxon>Sphingomonas</taxon>
    </lineage>
</organism>
<accession>A0A7X5UYQ8</accession>
<keyword evidence="4" id="KW-1185">Reference proteome</keyword>